<evidence type="ECO:0000313" key="3">
    <source>
        <dbReference type="Proteomes" id="UP000759131"/>
    </source>
</evidence>
<accession>A0A7R9Q660</accession>
<dbReference type="EMBL" id="OC866720">
    <property type="protein sequence ID" value="CAD7633108.1"/>
    <property type="molecule type" value="Genomic_DNA"/>
</dbReference>
<gene>
    <name evidence="2" type="ORF">OSB1V03_LOCUS13507</name>
</gene>
<feature type="region of interest" description="Disordered" evidence="1">
    <location>
        <begin position="71"/>
        <end position="94"/>
    </location>
</feature>
<organism evidence="2">
    <name type="scientific">Medioppia subpectinata</name>
    <dbReference type="NCBI Taxonomy" id="1979941"/>
    <lineage>
        <taxon>Eukaryota</taxon>
        <taxon>Metazoa</taxon>
        <taxon>Ecdysozoa</taxon>
        <taxon>Arthropoda</taxon>
        <taxon>Chelicerata</taxon>
        <taxon>Arachnida</taxon>
        <taxon>Acari</taxon>
        <taxon>Acariformes</taxon>
        <taxon>Sarcoptiformes</taxon>
        <taxon>Oribatida</taxon>
        <taxon>Brachypylina</taxon>
        <taxon>Oppioidea</taxon>
        <taxon>Oppiidae</taxon>
        <taxon>Medioppia</taxon>
    </lineage>
</organism>
<feature type="compositionally biased region" description="Polar residues" evidence="1">
    <location>
        <begin position="71"/>
        <end position="88"/>
    </location>
</feature>
<dbReference type="OrthoDB" id="10578448at2759"/>
<name>A0A7R9Q660_9ACAR</name>
<protein>
    <submittedName>
        <fullName evidence="2">Uncharacterized protein</fullName>
    </submittedName>
</protein>
<evidence type="ECO:0000313" key="2">
    <source>
        <dbReference type="EMBL" id="CAD7633108.1"/>
    </source>
</evidence>
<dbReference type="Proteomes" id="UP000759131">
    <property type="component" value="Unassembled WGS sequence"/>
</dbReference>
<reference evidence="2" key="1">
    <citation type="submission" date="2020-11" db="EMBL/GenBank/DDBJ databases">
        <authorList>
            <person name="Tran Van P."/>
        </authorList>
    </citation>
    <scope>NUCLEOTIDE SEQUENCE</scope>
</reference>
<dbReference type="EMBL" id="CAJPIZ010012145">
    <property type="protein sequence ID" value="CAG2113538.1"/>
    <property type="molecule type" value="Genomic_DNA"/>
</dbReference>
<sequence length="182" mass="20217">MSALNYEQENNGLDQLTDNRHNALKMQTTEMKAKSRQVLTTPAAKGLLSSKTPFGKSSRKAFGNVSNVLRSETKPSSSISGKMQTKDQTVMKADQQLKNASQLDEKNGLTGVDTNSSTDAKYSSEIESMYPLEEELMSDTNDSITRGLFDIDDQIVFGMQFDSDLPQSLAPKTRTFDFNHFI</sequence>
<evidence type="ECO:0000256" key="1">
    <source>
        <dbReference type="SAM" id="MobiDB-lite"/>
    </source>
</evidence>
<keyword evidence="3" id="KW-1185">Reference proteome</keyword>
<dbReference type="AlphaFoldDB" id="A0A7R9Q660"/>
<proteinExistence type="predicted"/>